<evidence type="ECO:0000313" key="5">
    <source>
        <dbReference type="EMBL" id="RAJ16998.1"/>
    </source>
</evidence>
<dbReference type="AlphaFoldDB" id="A0A327RLF5"/>
<dbReference type="CDD" id="cd00761">
    <property type="entry name" value="Glyco_tranf_GTA_type"/>
    <property type="match status" value="1"/>
</dbReference>
<dbReference type="Proteomes" id="UP000248703">
    <property type="component" value="Unassembled WGS sequence"/>
</dbReference>
<reference evidence="5 6" key="1">
    <citation type="submission" date="2018-06" db="EMBL/GenBank/DDBJ databases">
        <title>Genomic Encyclopedia of Archaeal and Bacterial Type Strains, Phase II (KMG-II): from individual species to whole genera.</title>
        <authorList>
            <person name="Goeker M."/>
        </authorList>
    </citation>
    <scope>NUCLEOTIDE SEQUENCE [LARGE SCALE GENOMIC DNA]</scope>
    <source>
        <strain evidence="5 6">DSM 24464</strain>
    </source>
</reference>
<gene>
    <name evidence="5" type="ORF">LY08_00776</name>
</gene>
<dbReference type="OrthoDB" id="1326385at2"/>
<dbReference type="EMBL" id="QLLO01000002">
    <property type="protein sequence ID" value="RAJ16998.1"/>
    <property type="molecule type" value="Genomic_DNA"/>
</dbReference>
<name>A0A327RLF5_9FLAO</name>
<comment type="similarity">
    <text evidence="1">Belongs to the glycosyltransferase 2 family.</text>
</comment>
<comment type="caution">
    <text evidence="5">The sequence shown here is derived from an EMBL/GenBank/DDBJ whole genome shotgun (WGS) entry which is preliminary data.</text>
</comment>
<proteinExistence type="inferred from homology"/>
<dbReference type="PANTHER" id="PTHR43179:SF12">
    <property type="entry name" value="GALACTOFURANOSYLTRANSFERASE GLFT2"/>
    <property type="match status" value="1"/>
</dbReference>
<evidence type="ECO:0000256" key="3">
    <source>
        <dbReference type="ARBA" id="ARBA00022679"/>
    </source>
</evidence>
<evidence type="ECO:0000256" key="1">
    <source>
        <dbReference type="ARBA" id="ARBA00006739"/>
    </source>
</evidence>
<dbReference type="InterPro" id="IPR029044">
    <property type="entry name" value="Nucleotide-diphossugar_trans"/>
</dbReference>
<dbReference type="PANTHER" id="PTHR43179">
    <property type="entry name" value="RHAMNOSYLTRANSFERASE WBBL"/>
    <property type="match status" value="1"/>
</dbReference>
<accession>A0A327RLF5</accession>
<evidence type="ECO:0000256" key="2">
    <source>
        <dbReference type="ARBA" id="ARBA00022676"/>
    </source>
</evidence>
<sequence length="518" mass="60163">MIILVHQHHTITQVLDAQQQPITAGFVIGETITKTLQKIAQSRTDALIIWCEQQYLEFLNVDDLSKIFHHQRVLASYNLTQTHYLPKHIGYVERSYFLKVNKSVTFPTWLMSSQVGGVHASVLTHLKEDLNFLEPFDYFLNSLAKRAMVEGLFCYSEPSLLLPNTSAKTETKHASTCTLFKFVKQHYKWVWVFFLSACYLIYDRKFTFFPLLKSLFYKQLSTHFNLDQISIQSTKQVIKNKDIDVIIPTIGRKHYLYDVLKDLSVQTILPKNVIIVEQNPLEDSVSELDYLKTHDWPFNIKHTFTHQSGVCNARNLALSQVESEWTFLGDDDNRFEAHLIETLFNHIKQYGVQVGTTVYLQPNETQTYLKTAQTSIFGAGNSIIKSSLIKQVKFNMNFEFNYGEDNDFGMQLRHLGEDVVYFADIKITHLKAPIGGYRTKVKQLWADDVVQPKPSPTIMLLNETYFTKHQLLGYKLLLGLRSFKHSPTKNPFAYIKQYKKQWKRSQFWSTTLQSKTHA</sequence>
<dbReference type="GO" id="GO:0016757">
    <property type="term" value="F:glycosyltransferase activity"/>
    <property type="evidence" value="ECO:0007669"/>
    <property type="project" value="UniProtKB-KW"/>
</dbReference>
<dbReference type="Pfam" id="PF00535">
    <property type="entry name" value="Glycos_transf_2"/>
    <property type="match status" value="1"/>
</dbReference>
<organism evidence="5 6">
    <name type="scientific">Olleya aquimaris</name>
    <dbReference type="NCBI Taxonomy" id="639310"/>
    <lineage>
        <taxon>Bacteria</taxon>
        <taxon>Pseudomonadati</taxon>
        <taxon>Bacteroidota</taxon>
        <taxon>Flavobacteriia</taxon>
        <taxon>Flavobacteriales</taxon>
        <taxon>Flavobacteriaceae</taxon>
    </lineage>
</organism>
<protein>
    <submittedName>
        <fullName evidence="5">GT2 family glycosyltransferase</fullName>
    </submittedName>
</protein>
<keyword evidence="3 5" id="KW-0808">Transferase</keyword>
<feature type="domain" description="Glycosyltransferase 2-like" evidence="4">
    <location>
        <begin position="245"/>
        <end position="371"/>
    </location>
</feature>
<dbReference type="InterPro" id="IPR001173">
    <property type="entry name" value="Glyco_trans_2-like"/>
</dbReference>
<dbReference type="Gene3D" id="3.90.550.10">
    <property type="entry name" value="Spore Coat Polysaccharide Biosynthesis Protein SpsA, Chain A"/>
    <property type="match status" value="1"/>
</dbReference>
<evidence type="ECO:0000313" key="6">
    <source>
        <dbReference type="Proteomes" id="UP000248703"/>
    </source>
</evidence>
<dbReference type="SUPFAM" id="SSF53448">
    <property type="entry name" value="Nucleotide-diphospho-sugar transferases"/>
    <property type="match status" value="1"/>
</dbReference>
<dbReference type="RefSeq" id="WP_111659113.1">
    <property type="nucleotide sequence ID" value="NZ_QLLO01000002.1"/>
</dbReference>
<evidence type="ECO:0000259" key="4">
    <source>
        <dbReference type="Pfam" id="PF00535"/>
    </source>
</evidence>
<keyword evidence="2" id="KW-0328">Glycosyltransferase</keyword>
<keyword evidence="6" id="KW-1185">Reference proteome</keyword>